<comment type="caution">
    <text evidence="1">The sequence shown here is derived from an EMBL/GenBank/DDBJ whole genome shotgun (WGS) entry which is preliminary data.</text>
</comment>
<reference evidence="2" key="1">
    <citation type="submission" date="2016-06" db="EMBL/GenBank/DDBJ databases">
        <title>Parallel loss of symbiosis genes in relatives of nitrogen-fixing non-legume Parasponia.</title>
        <authorList>
            <person name="Van Velzen R."/>
            <person name="Holmer R."/>
            <person name="Bu F."/>
            <person name="Rutten L."/>
            <person name="Van Zeijl A."/>
            <person name="Liu W."/>
            <person name="Santuari L."/>
            <person name="Cao Q."/>
            <person name="Sharma T."/>
            <person name="Shen D."/>
            <person name="Roswanjaya Y."/>
            <person name="Wardhani T."/>
            <person name="Kalhor M.S."/>
            <person name="Jansen J."/>
            <person name="Van den Hoogen J."/>
            <person name="Gungor B."/>
            <person name="Hartog M."/>
            <person name="Hontelez J."/>
            <person name="Verver J."/>
            <person name="Yang W.-C."/>
            <person name="Schijlen E."/>
            <person name="Repin R."/>
            <person name="Schilthuizen M."/>
            <person name="Schranz E."/>
            <person name="Heidstra R."/>
            <person name="Miyata K."/>
            <person name="Fedorova E."/>
            <person name="Kohlen W."/>
            <person name="Bisseling T."/>
            <person name="Smit S."/>
            <person name="Geurts R."/>
        </authorList>
    </citation>
    <scope>NUCLEOTIDE SEQUENCE [LARGE SCALE GENOMIC DNA]</scope>
    <source>
        <strain evidence="2">cv. WU1-14</strain>
    </source>
</reference>
<proteinExistence type="predicted"/>
<dbReference type="OrthoDB" id="205198at2759"/>
<sequence length="97" mass="11214">MALPSLRLATTFSAESNPLRCIQNPEKRRCPIKRDELSQFFTKDYSHRFIFGFFMNEAKDKILSIFAMKSGSFIGLTFVHKSGRIFPTKCVISFCCY</sequence>
<dbReference type="Proteomes" id="UP000237105">
    <property type="component" value="Unassembled WGS sequence"/>
</dbReference>
<dbReference type="EMBL" id="JXTB01000225">
    <property type="protein sequence ID" value="PON52062.1"/>
    <property type="molecule type" value="Genomic_DNA"/>
</dbReference>
<evidence type="ECO:0000313" key="2">
    <source>
        <dbReference type="Proteomes" id="UP000237105"/>
    </source>
</evidence>
<organism evidence="1 2">
    <name type="scientific">Parasponia andersonii</name>
    <name type="common">Sponia andersonii</name>
    <dbReference type="NCBI Taxonomy" id="3476"/>
    <lineage>
        <taxon>Eukaryota</taxon>
        <taxon>Viridiplantae</taxon>
        <taxon>Streptophyta</taxon>
        <taxon>Embryophyta</taxon>
        <taxon>Tracheophyta</taxon>
        <taxon>Spermatophyta</taxon>
        <taxon>Magnoliopsida</taxon>
        <taxon>eudicotyledons</taxon>
        <taxon>Gunneridae</taxon>
        <taxon>Pentapetalae</taxon>
        <taxon>rosids</taxon>
        <taxon>fabids</taxon>
        <taxon>Rosales</taxon>
        <taxon>Cannabaceae</taxon>
        <taxon>Parasponia</taxon>
    </lineage>
</organism>
<dbReference type="AlphaFoldDB" id="A0A2P5BTD7"/>
<gene>
    <name evidence="1" type="ORF">PanWU01x14_211770</name>
</gene>
<name>A0A2P5BTD7_PARAD</name>
<evidence type="ECO:0000313" key="1">
    <source>
        <dbReference type="EMBL" id="PON52062.1"/>
    </source>
</evidence>
<keyword evidence="2" id="KW-1185">Reference proteome</keyword>
<protein>
    <submittedName>
        <fullName evidence="1">Uncharacterized protein</fullName>
    </submittedName>
</protein>
<accession>A0A2P5BTD7</accession>